<evidence type="ECO:0000313" key="4">
    <source>
        <dbReference type="EMBL" id="MFI7442981.1"/>
    </source>
</evidence>
<reference evidence="4 5" key="1">
    <citation type="submission" date="2024-10" db="EMBL/GenBank/DDBJ databases">
        <title>The Natural Products Discovery Center: Release of the First 8490 Sequenced Strains for Exploring Actinobacteria Biosynthetic Diversity.</title>
        <authorList>
            <person name="Kalkreuter E."/>
            <person name="Kautsar S.A."/>
            <person name="Yang D."/>
            <person name="Bader C.D."/>
            <person name="Teijaro C.N."/>
            <person name="Fluegel L."/>
            <person name="Davis C.M."/>
            <person name="Simpson J.R."/>
            <person name="Lauterbach L."/>
            <person name="Steele A.D."/>
            <person name="Gui C."/>
            <person name="Meng S."/>
            <person name="Li G."/>
            <person name="Viehrig K."/>
            <person name="Ye F."/>
            <person name="Su P."/>
            <person name="Kiefer A.F."/>
            <person name="Nichols A."/>
            <person name="Cepeda A.J."/>
            <person name="Yan W."/>
            <person name="Fan B."/>
            <person name="Jiang Y."/>
            <person name="Adhikari A."/>
            <person name="Zheng C.-J."/>
            <person name="Schuster L."/>
            <person name="Cowan T.M."/>
            <person name="Smanski M.J."/>
            <person name="Chevrette M.G."/>
            <person name="De Carvalho L.P.S."/>
            <person name="Shen B."/>
        </authorList>
    </citation>
    <scope>NUCLEOTIDE SEQUENCE [LARGE SCALE GENOMIC DNA]</scope>
    <source>
        <strain evidence="4 5">NPDC049503</strain>
    </source>
</reference>
<feature type="compositionally biased region" description="Gly residues" evidence="1">
    <location>
        <begin position="14"/>
        <end position="27"/>
    </location>
</feature>
<comment type="caution">
    <text evidence="4">The sequence shown here is derived from an EMBL/GenBank/DDBJ whole genome shotgun (WGS) entry which is preliminary data.</text>
</comment>
<dbReference type="Gene3D" id="3.40.710.10">
    <property type="entry name" value="DD-peptidase/beta-lactamase superfamily"/>
    <property type="match status" value="1"/>
</dbReference>
<dbReference type="PANTHER" id="PTHR46825:SF7">
    <property type="entry name" value="D-ALANYL-D-ALANINE CARBOXYPEPTIDASE"/>
    <property type="match status" value="1"/>
</dbReference>
<organism evidence="4 5">
    <name type="scientific">Nonomuraea indica</name>
    <dbReference type="NCBI Taxonomy" id="1581193"/>
    <lineage>
        <taxon>Bacteria</taxon>
        <taxon>Bacillati</taxon>
        <taxon>Actinomycetota</taxon>
        <taxon>Actinomycetes</taxon>
        <taxon>Streptosporangiales</taxon>
        <taxon>Streptosporangiaceae</taxon>
        <taxon>Nonomuraea</taxon>
    </lineage>
</organism>
<protein>
    <submittedName>
        <fullName evidence="4">Serine hydrolase domain-containing protein</fullName>
        <ecNumber evidence="4">3.-.-.-</ecNumber>
    </submittedName>
</protein>
<sequence>MDAGRGASENGTGHSPGGTAGGTGVAGGVVEAGPREGGVGWVGAATGRALLRRLAVEQAQNRVPSIVAAVVRDGRVAWFGARGRVEGERPTWRTQYRLGSITKSLVAVVVMRLRDEGRLDLLDPVGRHLPETPMGEVTVAQLLSHTGGLTAEPPTGWWERTPGVAVPELMARLDGGHVRHRPGRRYHYSNVGYALLGELVARLRGVPWLEAVREEVLEPLGMRATTERPRVPHATGYAVHPYADVLLPEPEHDAAAMAPAGQLWSSAADLARWAAFCAGETGGVLAAETLAEMREPATVDDGDAWTGGYGLGLQLTRHAGRRLAGHTGSMPGFLATVWADPADGVGVLYLANTTSGVSRSLTVDLLDILEEYEPRLPEEWAPSAVDPGLLALTGLWHWGPTPYTLRLLPGGWLSLAPVGGGGRASRFVPRADGTWVGLDGYYAGETLRAAADHLDVNTFVFTRAPYDGDAPVPGGVAGWRTSGEG</sequence>
<dbReference type="GO" id="GO:0016787">
    <property type="term" value="F:hydrolase activity"/>
    <property type="evidence" value="ECO:0007669"/>
    <property type="project" value="UniProtKB-KW"/>
</dbReference>
<proteinExistence type="predicted"/>
<evidence type="ECO:0000259" key="2">
    <source>
        <dbReference type="Pfam" id="PF00144"/>
    </source>
</evidence>
<dbReference type="InterPro" id="IPR012338">
    <property type="entry name" value="Beta-lactam/transpept-like"/>
</dbReference>
<feature type="region of interest" description="Disordered" evidence="1">
    <location>
        <begin position="1"/>
        <end position="30"/>
    </location>
</feature>
<dbReference type="EMBL" id="JBITMB010000005">
    <property type="protein sequence ID" value="MFI7442981.1"/>
    <property type="molecule type" value="Genomic_DNA"/>
</dbReference>
<accession>A0ABW8A874</accession>
<name>A0ABW8A874_9ACTN</name>
<dbReference type="InterPro" id="IPR050491">
    <property type="entry name" value="AmpC-like"/>
</dbReference>
<dbReference type="Pfam" id="PF00144">
    <property type="entry name" value="Beta-lactamase"/>
    <property type="match status" value="1"/>
</dbReference>
<dbReference type="InterPro" id="IPR056008">
    <property type="entry name" value="DUF7586"/>
</dbReference>
<feature type="domain" description="DUF7586" evidence="3">
    <location>
        <begin position="385"/>
        <end position="463"/>
    </location>
</feature>
<dbReference type="EC" id="3.-.-.-" evidence="4"/>
<evidence type="ECO:0000259" key="3">
    <source>
        <dbReference type="Pfam" id="PF24491"/>
    </source>
</evidence>
<keyword evidence="4" id="KW-0378">Hydrolase</keyword>
<evidence type="ECO:0000256" key="1">
    <source>
        <dbReference type="SAM" id="MobiDB-lite"/>
    </source>
</evidence>
<dbReference type="Pfam" id="PF24491">
    <property type="entry name" value="DUF7586"/>
    <property type="match status" value="1"/>
</dbReference>
<keyword evidence="5" id="KW-1185">Reference proteome</keyword>
<dbReference type="InterPro" id="IPR001466">
    <property type="entry name" value="Beta-lactam-related"/>
</dbReference>
<evidence type="ECO:0000313" key="5">
    <source>
        <dbReference type="Proteomes" id="UP001612928"/>
    </source>
</evidence>
<dbReference type="SUPFAM" id="SSF56601">
    <property type="entry name" value="beta-lactamase/transpeptidase-like"/>
    <property type="match status" value="1"/>
</dbReference>
<feature type="domain" description="Beta-lactamase-related" evidence="2">
    <location>
        <begin position="58"/>
        <end position="356"/>
    </location>
</feature>
<gene>
    <name evidence="4" type="ORF">ACIBP5_23680</name>
</gene>
<dbReference type="PANTHER" id="PTHR46825">
    <property type="entry name" value="D-ALANYL-D-ALANINE-CARBOXYPEPTIDASE/ENDOPEPTIDASE AMPH"/>
    <property type="match status" value="1"/>
</dbReference>
<dbReference type="RefSeq" id="WP_397023018.1">
    <property type="nucleotide sequence ID" value="NZ_JBITMB010000005.1"/>
</dbReference>
<dbReference type="Proteomes" id="UP001612928">
    <property type="component" value="Unassembled WGS sequence"/>
</dbReference>